<proteinExistence type="predicted"/>
<comment type="caution">
    <text evidence="1">The sequence shown here is derived from an EMBL/GenBank/DDBJ whole genome shotgun (WGS) entry which is preliminary data.</text>
</comment>
<dbReference type="RefSeq" id="WP_171541030.1">
    <property type="nucleotide sequence ID" value="NZ_JABERL010000056.1"/>
</dbReference>
<name>A0A7Y2RHG8_9GAMM</name>
<reference evidence="1 2" key="1">
    <citation type="submission" date="2020-04" db="EMBL/GenBank/DDBJ databases">
        <title>Acinetobacter Taxon 24.</title>
        <authorList>
            <person name="Nemec A."/>
            <person name="Radolfova-Krizova L."/>
            <person name="Higgins P.G."/>
            <person name="Spanelova P."/>
        </authorList>
    </citation>
    <scope>NUCLEOTIDE SEQUENCE [LARGE SCALE GENOMIC DNA]</scope>
    <source>
        <strain evidence="1 2">ANC 5380</strain>
    </source>
</reference>
<evidence type="ECO:0000313" key="1">
    <source>
        <dbReference type="EMBL" id="NNH78835.1"/>
    </source>
</evidence>
<protein>
    <submittedName>
        <fullName evidence="1">Uncharacterized protein</fullName>
    </submittedName>
</protein>
<dbReference type="Proteomes" id="UP000569202">
    <property type="component" value="Unassembled WGS sequence"/>
</dbReference>
<accession>A0A7Y2RHG8</accession>
<sequence length="482" mass="55864">MKHISTFLESLDINQAFLFPSHNKVEIFGLWKIEIISPREMIFYSKNGLGQWERKNICDCYVQLAVHKGLIEINTGFAQCLEEALDHQDEIVGWCAAFEKVIFNRICDLYDENGLSYRQESDNSEIALFISNCLKKDNFETLFCLIGKLHSFFKTHIFGCGSFDKFFSFAPNRIRISSLVNLVMYPVVVNKFNKYLSNQYVVVRLIQISEELLQEIECNGFANREDFARLILANIDDEARFSDQEINFFLNCKECALEGLSNTNEYFIRWLRFFAEVAADYHYENVDLLFKKFILIGYENCLMNKAYIKEIFHFFKERNEDGNGYDLKYALKYSLIFNSIDWNQKFTGNIDELIMNLDFDIDNVRKKSVLLGFVKLKKLNAKFIKNGFSFKELPSDFVENLIVNCNLLLGMGISSASESDLAFMVQKIDDHYVLVGSEPEISGDGEERPLYHIVLSDDMDASLSSGASLKMRKYFDNVMLSN</sequence>
<gene>
    <name evidence="1" type="ORF">HLH17_14515</name>
</gene>
<evidence type="ECO:0000313" key="2">
    <source>
        <dbReference type="Proteomes" id="UP000569202"/>
    </source>
</evidence>
<organism evidence="1 2">
    <name type="scientific">Acinetobacter terrae</name>
    <dbReference type="NCBI Taxonomy" id="2731247"/>
    <lineage>
        <taxon>Bacteria</taxon>
        <taxon>Pseudomonadati</taxon>
        <taxon>Pseudomonadota</taxon>
        <taxon>Gammaproteobacteria</taxon>
        <taxon>Moraxellales</taxon>
        <taxon>Moraxellaceae</taxon>
        <taxon>Acinetobacter</taxon>
        <taxon>Acinetobacter Taxon 24</taxon>
    </lineage>
</organism>
<dbReference type="EMBL" id="JABERL010000056">
    <property type="protein sequence ID" value="NNH78835.1"/>
    <property type="molecule type" value="Genomic_DNA"/>
</dbReference>
<dbReference type="AlphaFoldDB" id="A0A7Y2RHG8"/>